<proteinExistence type="predicted"/>
<dbReference type="AlphaFoldDB" id="A0A9J7BX34"/>
<feature type="chain" id="PRO_5039889563" evidence="1">
    <location>
        <begin position="19"/>
        <end position="178"/>
    </location>
</feature>
<evidence type="ECO:0000256" key="1">
    <source>
        <dbReference type="SAM" id="SignalP"/>
    </source>
</evidence>
<dbReference type="Gene3D" id="1.20.120.450">
    <property type="entry name" value="dinb family like domain"/>
    <property type="match status" value="1"/>
</dbReference>
<evidence type="ECO:0000259" key="2">
    <source>
        <dbReference type="Pfam" id="PF12867"/>
    </source>
</evidence>
<dbReference type="RefSeq" id="WP_260795009.1">
    <property type="nucleotide sequence ID" value="NZ_CP093313.1"/>
</dbReference>
<name>A0A9J7BX34_9BACT</name>
<keyword evidence="1" id="KW-0732">Signal</keyword>
<evidence type="ECO:0000313" key="4">
    <source>
        <dbReference type="Proteomes" id="UP001059380"/>
    </source>
</evidence>
<protein>
    <submittedName>
        <fullName evidence="3">DinB family protein</fullName>
    </submittedName>
</protein>
<feature type="domain" description="DinB-like" evidence="2">
    <location>
        <begin position="51"/>
        <end position="161"/>
    </location>
</feature>
<evidence type="ECO:0000313" key="3">
    <source>
        <dbReference type="EMBL" id="UWZ85470.1"/>
    </source>
</evidence>
<feature type="signal peptide" evidence="1">
    <location>
        <begin position="1"/>
        <end position="18"/>
    </location>
</feature>
<dbReference type="EMBL" id="CP093313">
    <property type="protein sequence ID" value="UWZ85470.1"/>
    <property type="molecule type" value="Genomic_DNA"/>
</dbReference>
<gene>
    <name evidence="3" type="ORF">MOP44_05890</name>
</gene>
<dbReference type="Pfam" id="PF12867">
    <property type="entry name" value="DinB_2"/>
    <property type="match status" value="1"/>
</dbReference>
<dbReference type="InterPro" id="IPR024775">
    <property type="entry name" value="DinB-like"/>
</dbReference>
<dbReference type="KEGG" id="orp:MOP44_05890"/>
<keyword evidence="4" id="KW-1185">Reference proteome</keyword>
<organism evidence="3 4">
    <name type="scientific">Occallatibacter riparius</name>
    <dbReference type="NCBI Taxonomy" id="1002689"/>
    <lineage>
        <taxon>Bacteria</taxon>
        <taxon>Pseudomonadati</taxon>
        <taxon>Acidobacteriota</taxon>
        <taxon>Terriglobia</taxon>
        <taxon>Terriglobales</taxon>
        <taxon>Acidobacteriaceae</taxon>
        <taxon>Occallatibacter</taxon>
    </lineage>
</organism>
<dbReference type="InterPro" id="IPR034660">
    <property type="entry name" value="DinB/YfiT-like"/>
</dbReference>
<dbReference type="SUPFAM" id="SSF109854">
    <property type="entry name" value="DinB/YfiT-like putative metalloenzymes"/>
    <property type="match status" value="1"/>
</dbReference>
<reference evidence="3" key="1">
    <citation type="submission" date="2021-04" db="EMBL/GenBank/DDBJ databases">
        <title>Phylogenetic analysis of Acidobacteriaceae.</title>
        <authorList>
            <person name="Qiu L."/>
            <person name="Zhang Q."/>
        </authorList>
    </citation>
    <scope>NUCLEOTIDE SEQUENCE</scope>
    <source>
        <strain evidence="3">DSM 25168</strain>
    </source>
</reference>
<dbReference type="Proteomes" id="UP001059380">
    <property type="component" value="Chromosome"/>
</dbReference>
<accession>A0A9J7BX34</accession>
<sequence>MKKLAVALLLVVPFTAFGQDKKAPTDLRGVLLEQLRTTNSAEDWFVPVSIAVDGMTAEQAQWKPAGKDAHSVGQLAYHIWYWDSRSLQKFKGEKTEPFDGNNNETFDKFTAAQWDDLVKKLHQEMADWEAAVQGADDAKLAANASLIAHIGAHRAYHVGQILYVRKLQGSWNPDKGVK</sequence>